<keyword evidence="3" id="KW-0812">Transmembrane</keyword>
<evidence type="ECO:0000313" key="5">
    <source>
        <dbReference type="Proteomes" id="UP000215355"/>
    </source>
</evidence>
<name>A0AAJ5BYV2_9SPHI</name>
<keyword evidence="3" id="KW-0472">Membrane</keyword>
<feature type="transmembrane region" description="Helical" evidence="3">
    <location>
        <begin position="139"/>
        <end position="161"/>
    </location>
</feature>
<dbReference type="EMBL" id="LT906468">
    <property type="protein sequence ID" value="SNV37975.1"/>
    <property type="molecule type" value="Genomic_DNA"/>
</dbReference>
<feature type="transmembrane region" description="Helical" evidence="3">
    <location>
        <begin position="82"/>
        <end position="104"/>
    </location>
</feature>
<evidence type="ECO:0000256" key="3">
    <source>
        <dbReference type="SAM" id="Phobius"/>
    </source>
</evidence>
<feature type="transmembrane region" description="Helical" evidence="3">
    <location>
        <begin position="173"/>
        <end position="202"/>
    </location>
</feature>
<dbReference type="PANTHER" id="PTHR44227">
    <property type="match status" value="1"/>
</dbReference>
<feature type="transmembrane region" description="Helical" evidence="3">
    <location>
        <begin position="315"/>
        <end position="333"/>
    </location>
</feature>
<feature type="transmembrane region" description="Helical" evidence="3">
    <location>
        <begin position="116"/>
        <end position="133"/>
    </location>
</feature>
<keyword evidence="2" id="KW-0802">TPR repeat</keyword>
<accession>A0AAJ5BYV2</accession>
<keyword evidence="3" id="KW-1133">Transmembrane helix</keyword>
<proteinExistence type="predicted"/>
<evidence type="ECO:0008006" key="6">
    <source>
        <dbReference type="Google" id="ProtNLM"/>
    </source>
</evidence>
<dbReference type="AlphaFoldDB" id="A0AAJ5BYV2"/>
<feature type="transmembrane region" description="Helical" evidence="3">
    <location>
        <begin position="214"/>
        <end position="235"/>
    </location>
</feature>
<keyword evidence="1" id="KW-0677">Repeat</keyword>
<evidence type="ECO:0000256" key="2">
    <source>
        <dbReference type="ARBA" id="ARBA00022803"/>
    </source>
</evidence>
<reference evidence="4 5" key="1">
    <citation type="submission" date="2017-06" db="EMBL/GenBank/DDBJ databases">
        <authorList>
            <consortium name="Pathogen Informatics"/>
        </authorList>
    </citation>
    <scope>NUCLEOTIDE SEQUENCE [LARGE SCALE GENOMIC DNA]</scope>
    <source>
        <strain evidence="4 5">NCTC12149</strain>
    </source>
</reference>
<feature type="transmembrane region" description="Helical" evidence="3">
    <location>
        <begin position="7"/>
        <end position="27"/>
    </location>
</feature>
<evidence type="ECO:0000313" key="4">
    <source>
        <dbReference type="EMBL" id="SNV37975.1"/>
    </source>
</evidence>
<dbReference type="RefSeq" id="WP_093100946.1">
    <property type="nucleotide sequence ID" value="NZ_FNGK01000009.1"/>
</dbReference>
<dbReference type="Proteomes" id="UP000215355">
    <property type="component" value="Chromosome 1"/>
</dbReference>
<gene>
    <name evidence="4" type="ORF">SAMEA4412673_00262</name>
</gene>
<dbReference type="KEGG" id="smiz:4412673_00262"/>
<organism evidence="4 5">
    <name type="scientific">Sphingobacterium mizutaii</name>
    <dbReference type="NCBI Taxonomy" id="1010"/>
    <lineage>
        <taxon>Bacteria</taxon>
        <taxon>Pseudomonadati</taxon>
        <taxon>Bacteroidota</taxon>
        <taxon>Sphingobacteriia</taxon>
        <taxon>Sphingobacteriales</taxon>
        <taxon>Sphingobacteriaceae</taxon>
        <taxon>Sphingobacterium</taxon>
    </lineage>
</organism>
<feature type="transmembrane region" description="Helical" evidence="3">
    <location>
        <begin position="291"/>
        <end position="308"/>
    </location>
</feature>
<dbReference type="PANTHER" id="PTHR44227:SF3">
    <property type="entry name" value="PROTEIN O-MANNOSYL-TRANSFERASE TMTC4"/>
    <property type="match status" value="1"/>
</dbReference>
<feature type="transmembrane region" description="Helical" evidence="3">
    <location>
        <begin position="345"/>
        <end position="362"/>
    </location>
</feature>
<dbReference type="InterPro" id="IPR052346">
    <property type="entry name" value="O-mannosyl-transferase_TMTC"/>
</dbReference>
<feature type="transmembrane region" description="Helical" evidence="3">
    <location>
        <begin position="255"/>
        <end position="271"/>
    </location>
</feature>
<feature type="transmembrane region" description="Helical" evidence="3">
    <location>
        <begin position="374"/>
        <end position="391"/>
    </location>
</feature>
<protein>
    <recommendedName>
        <fullName evidence="6">Dolichyl-phosphate-mannose-protein mannosyltransferase</fullName>
    </recommendedName>
</protein>
<evidence type="ECO:0000256" key="1">
    <source>
        <dbReference type="ARBA" id="ARBA00022737"/>
    </source>
</evidence>
<sequence length="395" mass="46079">MKKEFYLSFFLFIYPLLILAPGMFTGFSKIDDGWMLLSNDFVKLLTIQDLISIFTESYHGQYSPLNTLYYSLVYNVFGYNPIAFHFFNILIHCLNTVLLFFLLKKIGGLGVISQEWRMYVVFVTALIFGIHPMQVESVIWISASKILLFSLFSILSIWSYLVSKEQGGGYKYYLLSLLFFIMSILSKEQAVILPVVILLIEILVEKKPVQKKKIIYRTVIFFFIALIFGVLSIIIQEKGFGDRLETQYYPLSERLILACFAIVEYIYKIIAPINLNKFYAFPYTPGTSIPVYFYVYPIIFFLIVYYLCTLKDKKSLLFFLIFLSNLILSVHILPLARKVLIADRYVYLAIPFLILLLFELLVKYKFSLKGWTKFAIIVIVIVLSIYTFSYSQNWS</sequence>